<keyword evidence="13" id="KW-1185">Reference proteome</keyword>
<dbReference type="EMBL" id="LODL01000021">
    <property type="protein sequence ID" value="KXB30515.1"/>
    <property type="molecule type" value="Genomic_DNA"/>
</dbReference>
<dbReference type="PANTHER" id="PTHR33446:SF2">
    <property type="entry name" value="PROTEIN TONB"/>
    <property type="match status" value="1"/>
</dbReference>
<evidence type="ECO:0000256" key="8">
    <source>
        <dbReference type="ARBA" id="ARBA00022989"/>
    </source>
</evidence>
<keyword evidence="7" id="KW-0653">Protein transport</keyword>
<comment type="similarity">
    <text evidence="2">Belongs to the TonB family.</text>
</comment>
<dbReference type="NCBIfam" id="TIGR01352">
    <property type="entry name" value="tonB_Cterm"/>
    <property type="match status" value="1"/>
</dbReference>
<evidence type="ECO:0000256" key="5">
    <source>
        <dbReference type="ARBA" id="ARBA00022519"/>
    </source>
</evidence>
<feature type="domain" description="TonB C-terminal" evidence="11">
    <location>
        <begin position="130"/>
        <end position="222"/>
    </location>
</feature>
<dbReference type="RefSeq" id="WP_066884214.1">
    <property type="nucleotide sequence ID" value="NZ_LODL01000021.1"/>
</dbReference>
<dbReference type="GO" id="GO:0015031">
    <property type="term" value="P:protein transport"/>
    <property type="evidence" value="ECO:0007669"/>
    <property type="project" value="UniProtKB-KW"/>
</dbReference>
<dbReference type="Gene3D" id="3.30.1150.10">
    <property type="match status" value="1"/>
</dbReference>
<accession>A0A133XHU6</accession>
<proteinExistence type="inferred from homology"/>
<dbReference type="AlphaFoldDB" id="A0A133XHU6"/>
<evidence type="ECO:0000256" key="4">
    <source>
        <dbReference type="ARBA" id="ARBA00022475"/>
    </source>
</evidence>
<protein>
    <recommendedName>
        <fullName evidence="11">TonB C-terminal domain-containing protein</fullName>
    </recommendedName>
</protein>
<organism evidence="12 13">
    <name type="scientific">Dechloromonas denitrificans</name>
    <dbReference type="NCBI Taxonomy" id="281362"/>
    <lineage>
        <taxon>Bacteria</taxon>
        <taxon>Pseudomonadati</taxon>
        <taxon>Pseudomonadota</taxon>
        <taxon>Betaproteobacteria</taxon>
        <taxon>Rhodocyclales</taxon>
        <taxon>Azonexaceae</taxon>
        <taxon>Dechloromonas</taxon>
    </lineage>
</organism>
<keyword evidence="6" id="KW-0812">Transmembrane</keyword>
<comment type="subcellular location">
    <subcellularLocation>
        <location evidence="1">Cell inner membrane</location>
        <topology evidence="1">Single-pass membrane protein</topology>
        <orientation evidence="1">Periplasmic side</orientation>
    </subcellularLocation>
</comment>
<keyword evidence="4" id="KW-1003">Cell membrane</keyword>
<evidence type="ECO:0000256" key="6">
    <source>
        <dbReference type="ARBA" id="ARBA00022692"/>
    </source>
</evidence>
<sequence>MLLRSLIASLFLHLLFFLGLRVMELPLVPINASVPKALEAVLSRAAVPEAPAHSEQERVVPKSLRVRPERIIAPARENSRSEAPVLAENRPSTAALSSVSPAKDDGVAAPAMQTITAMPTEVIDADGLRQYRLALAKEARRYKRYPALARERNWEGVVTVTISIPIPGALPLVSLGKSSGHEILDRQALEMIGQAVLAASLPESLRGKAVSVSLPVRYSLDE</sequence>
<evidence type="ECO:0000256" key="7">
    <source>
        <dbReference type="ARBA" id="ARBA00022927"/>
    </source>
</evidence>
<comment type="caution">
    <text evidence="12">The sequence shown here is derived from an EMBL/GenBank/DDBJ whole genome shotgun (WGS) entry which is preliminary data.</text>
</comment>
<evidence type="ECO:0000256" key="10">
    <source>
        <dbReference type="SAM" id="MobiDB-lite"/>
    </source>
</evidence>
<gene>
    <name evidence="12" type="ORF">AT959_14400</name>
</gene>
<dbReference type="PROSITE" id="PS52015">
    <property type="entry name" value="TONB_CTD"/>
    <property type="match status" value="1"/>
</dbReference>
<dbReference type="Proteomes" id="UP000070186">
    <property type="component" value="Unassembled WGS sequence"/>
</dbReference>
<dbReference type="GO" id="GO:0098797">
    <property type="term" value="C:plasma membrane protein complex"/>
    <property type="evidence" value="ECO:0007669"/>
    <property type="project" value="TreeGrafter"/>
</dbReference>
<keyword evidence="3" id="KW-0813">Transport</keyword>
<name>A0A133XHU6_9RHOO</name>
<evidence type="ECO:0000256" key="3">
    <source>
        <dbReference type="ARBA" id="ARBA00022448"/>
    </source>
</evidence>
<dbReference type="InterPro" id="IPR006260">
    <property type="entry name" value="TonB/TolA_C"/>
</dbReference>
<evidence type="ECO:0000259" key="11">
    <source>
        <dbReference type="PROSITE" id="PS52015"/>
    </source>
</evidence>
<reference evidence="12 13" key="1">
    <citation type="submission" date="2015-12" db="EMBL/GenBank/DDBJ databases">
        <title>Nitrous oxide reduction kinetics distinguish bacteria harboring typical versus atypical NosZ.</title>
        <authorList>
            <person name="Yoon S."/>
            <person name="Nissen S."/>
            <person name="Park D."/>
            <person name="Sanford R.A."/>
            <person name="Loeffler F.E."/>
        </authorList>
    </citation>
    <scope>NUCLEOTIDE SEQUENCE [LARGE SCALE GENOMIC DNA]</scope>
    <source>
        <strain evidence="12 13">ATCC BAA-841</strain>
    </source>
</reference>
<dbReference type="InterPro" id="IPR037682">
    <property type="entry name" value="TonB_C"/>
</dbReference>
<evidence type="ECO:0000256" key="9">
    <source>
        <dbReference type="ARBA" id="ARBA00023136"/>
    </source>
</evidence>
<dbReference type="STRING" id="281362.AT959_14400"/>
<evidence type="ECO:0000313" key="13">
    <source>
        <dbReference type="Proteomes" id="UP000070186"/>
    </source>
</evidence>
<keyword evidence="8" id="KW-1133">Transmembrane helix</keyword>
<dbReference type="Pfam" id="PF03544">
    <property type="entry name" value="TonB_C"/>
    <property type="match status" value="1"/>
</dbReference>
<evidence type="ECO:0000256" key="2">
    <source>
        <dbReference type="ARBA" id="ARBA00006555"/>
    </source>
</evidence>
<feature type="compositionally biased region" description="Polar residues" evidence="10">
    <location>
        <begin position="90"/>
        <end position="100"/>
    </location>
</feature>
<dbReference type="SUPFAM" id="SSF74653">
    <property type="entry name" value="TolA/TonB C-terminal domain"/>
    <property type="match status" value="1"/>
</dbReference>
<feature type="region of interest" description="Disordered" evidence="10">
    <location>
        <begin position="78"/>
        <end position="101"/>
    </location>
</feature>
<dbReference type="PANTHER" id="PTHR33446">
    <property type="entry name" value="PROTEIN TONB-RELATED"/>
    <property type="match status" value="1"/>
</dbReference>
<dbReference type="InterPro" id="IPR051045">
    <property type="entry name" value="TonB-dependent_transducer"/>
</dbReference>
<keyword evidence="9" id="KW-0472">Membrane</keyword>
<evidence type="ECO:0000256" key="1">
    <source>
        <dbReference type="ARBA" id="ARBA00004383"/>
    </source>
</evidence>
<keyword evidence="5" id="KW-0997">Cell inner membrane</keyword>
<evidence type="ECO:0000313" key="12">
    <source>
        <dbReference type="EMBL" id="KXB30515.1"/>
    </source>
</evidence>
<dbReference type="GO" id="GO:0055085">
    <property type="term" value="P:transmembrane transport"/>
    <property type="evidence" value="ECO:0007669"/>
    <property type="project" value="InterPro"/>
</dbReference>
<dbReference type="GO" id="GO:0031992">
    <property type="term" value="F:energy transducer activity"/>
    <property type="evidence" value="ECO:0007669"/>
    <property type="project" value="TreeGrafter"/>
</dbReference>